<reference evidence="2" key="1">
    <citation type="submission" date="2022-12" db="EMBL/GenBank/DDBJ databases">
        <title>Draft genome assemblies for two species of Escallonia (Escalloniales).</title>
        <authorList>
            <person name="Chanderbali A."/>
            <person name="Dervinis C."/>
            <person name="Anghel I."/>
            <person name="Soltis D."/>
            <person name="Soltis P."/>
            <person name="Zapata F."/>
        </authorList>
    </citation>
    <scope>NUCLEOTIDE SEQUENCE</scope>
    <source>
        <strain evidence="2">UCBG64.0493</strain>
        <tissue evidence="2">Leaf</tissue>
    </source>
</reference>
<protein>
    <recommendedName>
        <fullName evidence="1">Transposase (putative) gypsy type domain-containing protein</fullName>
    </recommendedName>
</protein>
<comment type="caution">
    <text evidence="2">The sequence shown here is derived from an EMBL/GenBank/DDBJ whole genome shotgun (WGS) entry which is preliminary data.</text>
</comment>
<dbReference type="AlphaFoldDB" id="A0AA89AGT3"/>
<dbReference type="InterPro" id="IPR007321">
    <property type="entry name" value="Transposase_28"/>
</dbReference>
<keyword evidence="3" id="KW-1185">Reference proteome</keyword>
<evidence type="ECO:0000259" key="1">
    <source>
        <dbReference type="Pfam" id="PF04195"/>
    </source>
</evidence>
<dbReference type="Proteomes" id="UP001188597">
    <property type="component" value="Unassembled WGS sequence"/>
</dbReference>
<dbReference type="EMBL" id="JAVXUP010002806">
    <property type="protein sequence ID" value="KAK3001321.1"/>
    <property type="molecule type" value="Genomic_DNA"/>
</dbReference>
<sequence>MVELLEEIPLPPPFSAWVPALQEPANYGRDMETSVYEGQIRSGNRVPMHPFAVAFFNHYKMAPGQLVPNGWRKLVGLIYLVQTSGYPVTRPSGKLEFPRKSNGFCKDYEKKGSLAPNATIKKLIDHIERRGVLSIDEPLSDQEM</sequence>
<name>A0AA89AGT3_9ASTE</name>
<feature type="domain" description="Transposase (putative) gypsy type" evidence="1">
    <location>
        <begin position="40"/>
        <end position="83"/>
    </location>
</feature>
<evidence type="ECO:0000313" key="2">
    <source>
        <dbReference type="EMBL" id="KAK3001321.1"/>
    </source>
</evidence>
<evidence type="ECO:0000313" key="3">
    <source>
        <dbReference type="Proteomes" id="UP001188597"/>
    </source>
</evidence>
<dbReference type="Pfam" id="PF04195">
    <property type="entry name" value="Transposase_28"/>
    <property type="match status" value="1"/>
</dbReference>
<proteinExistence type="predicted"/>
<organism evidence="2 3">
    <name type="scientific">Escallonia herrerae</name>
    <dbReference type="NCBI Taxonomy" id="1293975"/>
    <lineage>
        <taxon>Eukaryota</taxon>
        <taxon>Viridiplantae</taxon>
        <taxon>Streptophyta</taxon>
        <taxon>Embryophyta</taxon>
        <taxon>Tracheophyta</taxon>
        <taxon>Spermatophyta</taxon>
        <taxon>Magnoliopsida</taxon>
        <taxon>eudicotyledons</taxon>
        <taxon>Gunneridae</taxon>
        <taxon>Pentapetalae</taxon>
        <taxon>asterids</taxon>
        <taxon>campanulids</taxon>
        <taxon>Escalloniales</taxon>
        <taxon>Escalloniaceae</taxon>
        <taxon>Escallonia</taxon>
    </lineage>
</organism>
<gene>
    <name evidence="2" type="ORF">RJ639_020381</name>
</gene>
<accession>A0AA89AGT3</accession>